<evidence type="ECO:0000313" key="11">
    <source>
        <dbReference type="Proteomes" id="UP000018936"/>
    </source>
</evidence>
<dbReference type="GO" id="GO:0015183">
    <property type="term" value="F:L-aspartate transmembrane transporter activity"/>
    <property type="evidence" value="ECO:0007669"/>
    <property type="project" value="TreeGrafter"/>
</dbReference>
<keyword evidence="5" id="KW-1133">Transmembrane helix</keyword>
<name>V8NPC8_OPHHA</name>
<organism evidence="10 11">
    <name type="scientific">Ophiophagus hannah</name>
    <name type="common">King cobra</name>
    <name type="synonym">Naja hannah</name>
    <dbReference type="NCBI Taxonomy" id="8665"/>
    <lineage>
        <taxon>Eukaryota</taxon>
        <taxon>Metazoa</taxon>
        <taxon>Chordata</taxon>
        <taxon>Craniata</taxon>
        <taxon>Vertebrata</taxon>
        <taxon>Euteleostomi</taxon>
        <taxon>Lepidosauria</taxon>
        <taxon>Squamata</taxon>
        <taxon>Bifurcata</taxon>
        <taxon>Unidentata</taxon>
        <taxon>Episquamata</taxon>
        <taxon>Toxicofera</taxon>
        <taxon>Serpentes</taxon>
        <taxon>Colubroidea</taxon>
        <taxon>Elapidae</taxon>
        <taxon>Elapinae</taxon>
        <taxon>Ophiophagus</taxon>
    </lineage>
</organism>
<dbReference type="Gene3D" id="1.50.40.10">
    <property type="entry name" value="Mitochondrial carrier domain"/>
    <property type="match status" value="1"/>
</dbReference>
<dbReference type="Proteomes" id="UP000018936">
    <property type="component" value="Unassembled WGS sequence"/>
</dbReference>
<dbReference type="Pfam" id="PF00153">
    <property type="entry name" value="Mito_carr"/>
    <property type="match status" value="1"/>
</dbReference>
<keyword evidence="7 8" id="KW-0472">Membrane</keyword>
<comment type="subcellular location">
    <subcellularLocation>
        <location evidence="1">Mitochondrion inner membrane</location>
        <topology evidence="1">Multi-pass membrane protein</topology>
    </subcellularLocation>
</comment>
<evidence type="ECO:0000256" key="2">
    <source>
        <dbReference type="ARBA" id="ARBA00006375"/>
    </source>
</evidence>
<dbReference type="OrthoDB" id="2161at2759"/>
<keyword evidence="4" id="KW-0999">Mitochondrion inner membrane</keyword>
<dbReference type="GO" id="GO:0005743">
    <property type="term" value="C:mitochondrial inner membrane"/>
    <property type="evidence" value="ECO:0007669"/>
    <property type="project" value="UniProtKB-SubCell"/>
</dbReference>
<keyword evidence="11" id="KW-1185">Reference proteome</keyword>
<keyword evidence="6" id="KW-0496">Mitochondrion</keyword>
<proteinExistence type="inferred from homology"/>
<dbReference type="AlphaFoldDB" id="V8NPC8"/>
<evidence type="ECO:0000256" key="7">
    <source>
        <dbReference type="ARBA" id="ARBA00023136"/>
    </source>
</evidence>
<sequence>MPAASLVTPADVIKTRLQVAARAGQTTYSGVIDCFGKILREEGPRAFWKGAAARVFRSSPQFGVTLVTYELLQRWFYIDFGGVKPAGSEPVLKSRITLPAPNPDHKKYEVKQYFQTTKHSMIKLEKVSIFPGSSQYHTHGWKLSGRYLRLRVSPMQKFISNFPNSISHIRPSESPTATSFPAWLQRTRLRAEAPSMVTLAVGTYQRYYSNMNEDIYRTLTGIMARIVTYRNVFAFAEPGWAPQRQKRLAGRQLDKPGLDPV</sequence>
<keyword evidence="3 8" id="KW-0812">Transmembrane</keyword>
<comment type="caution">
    <text evidence="10">The sequence shown here is derived from an EMBL/GenBank/DDBJ whole genome shotgun (WGS) entry which is preliminary data.</text>
</comment>
<keyword evidence="9" id="KW-0813">Transport</keyword>
<evidence type="ECO:0000256" key="9">
    <source>
        <dbReference type="RuleBase" id="RU000488"/>
    </source>
</evidence>
<dbReference type="SUPFAM" id="SSF103506">
    <property type="entry name" value="Mitochondrial carrier"/>
    <property type="match status" value="1"/>
</dbReference>
<evidence type="ECO:0000256" key="1">
    <source>
        <dbReference type="ARBA" id="ARBA00004448"/>
    </source>
</evidence>
<evidence type="ECO:0000256" key="5">
    <source>
        <dbReference type="ARBA" id="ARBA00022989"/>
    </source>
</evidence>
<feature type="non-terminal residue" evidence="10">
    <location>
        <position position="261"/>
    </location>
</feature>
<dbReference type="EMBL" id="AZIM01002547">
    <property type="protein sequence ID" value="ETE63821.1"/>
    <property type="molecule type" value="Genomic_DNA"/>
</dbReference>
<protein>
    <recommendedName>
        <fullName evidence="12">Calcium-binding mitochondrial carrier protein Aralar2</fullName>
    </recommendedName>
</protein>
<evidence type="ECO:0008006" key="12">
    <source>
        <dbReference type="Google" id="ProtNLM"/>
    </source>
</evidence>
<dbReference type="PANTHER" id="PTHR45678:SF12">
    <property type="entry name" value="ELECTROGENIC ASPARTATE_GLUTAMATE ANTIPORTER SLC25A13, MITOCHONDRIAL"/>
    <property type="match status" value="1"/>
</dbReference>
<dbReference type="GO" id="GO:0043490">
    <property type="term" value="P:malate-aspartate shuttle"/>
    <property type="evidence" value="ECO:0007669"/>
    <property type="project" value="TreeGrafter"/>
</dbReference>
<evidence type="ECO:0000313" key="10">
    <source>
        <dbReference type="EMBL" id="ETE63821.1"/>
    </source>
</evidence>
<dbReference type="GO" id="GO:0005313">
    <property type="term" value="F:L-glutamate transmembrane transporter activity"/>
    <property type="evidence" value="ECO:0007669"/>
    <property type="project" value="TreeGrafter"/>
</dbReference>
<evidence type="ECO:0000256" key="8">
    <source>
        <dbReference type="PROSITE-ProRule" id="PRU00282"/>
    </source>
</evidence>
<dbReference type="InterPro" id="IPR051028">
    <property type="entry name" value="Mito_Solute_Carrier"/>
</dbReference>
<dbReference type="InterPro" id="IPR018108">
    <property type="entry name" value="MCP_transmembrane"/>
</dbReference>
<dbReference type="PANTHER" id="PTHR45678">
    <property type="entry name" value="MITOCHONDRIAL 2-OXODICARBOXYLATE CARRIER 1-RELATED"/>
    <property type="match status" value="1"/>
</dbReference>
<dbReference type="PROSITE" id="PS50920">
    <property type="entry name" value="SOLCAR"/>
    <property type="match status" value="1"/>
</dbReference>
<evidence type="ECO:0000256" key="4">
    <source>
        <dbReference type="ARBA" id="ARBA00022792"/>
    </source>
</evidence>
<dbReference type="InterPro" id="IPR023395">
    <property type="entry name" value="MCP_dom_sf"/>
</dbReference>
<comment type="similarity">
    <text evidence="2 9">Belongs to the mitochondrial carrier (TC 2.A.29) family.</text>
</comment>
<feature type="repeat" description="Solcar" evidence="8">
    <location>
        <begin position="1"/>
        <end position="75"/>
    </location>
</feature>
<reference evidence="10 11" key="1">
    <citation type="journal article" date="2013" name="Proc. Natl. Acad. Sci. U.S.A.">
        <title>The king cobra genome reveals dynamic gene evolution and adaptation in the snake venom system.</title>
        <authorList>
            <person name="Vonk F.J."/>
            <person name="Casewell N.R."/>
            <person name="Henkel C.V."/>
            <person name="Heimberg A.M."/>
            <person name="Jansen H.J."/>
            <person name="McCleary R.J."/>
            <person name="Kerkkamp H.M."/>
            <person name="Vos R.A."/>
            <person name="Guerreiro I."/>
            <person name="Calvete J.J."/>
            <person name="Wuster W."/>
            <person name="Woods A.E."/>
            <person name="Logan J.M."/>
            <person name="Harrison R.A."/>
            <person name="Castoe T.A."/>
            <person name="de Koning A.P."/>
            <person name="Pollock D.D."/>
            <person name="Yandell M."/>
            <person name="Calderon D."/>
            <person name="Renjifo C."/>
            <person name="Currier R.B."/>
            <person name="Salgado D."/>
            <person name="Pla D."/>
            <person name="Sanz L."/>
            <person name="Hyder A.S."/>
            <person name="Ribeiro J.M."/>
            <person name="Arntzen J.W."/>
            <person name="van den Thillart G.E."/>
            <person name="Boetzer M."/>
            <person name="Pirovano W."/>
            <person name="Dirks R.P."/>
            <person name="Spaink H.P."/>
            <person name="Duboule D."/>
            <person name="McGlinn E."/>
            <person name="Kini R.M."/>
            <person name="Richardson M.K."/>
        </authorList>
    </citation>
    <scope>NUCLEOTIDE SEQUENCE</scope>
    <source>
        <tissue evidence="10">Blood</tissue>
    </source>
</reference>
<evidence type="ECO:0000256" key="3">
    <source>
        <dbReference type="ARBA" id="ARBA00022692"/>
    </source>
</evidence>
<evidence type="ECO:0000256" key="6">
    <source>
        <dbReference type="ARBA" id="ARBA00023128"/>
    </source>
</evidence>
<gene>
    <name evidence="10" type="ORF">L345_10412</name>
</gene>
<accession>V8NPC8</accession>